<protein>
    <submittedName>
        <fullName evidence="1">Uncharacterized protein</fullName>
    </submittedName>
</protein>
<dbReference type="EMBL" id="VIGV01000004">
    <property type="protein sequence ID" value="TWS23621.1"/>
    <property type="molecule type" value="Genomic_DNA"/>
</dbReference>
<evidence type="ECO:0000313" key="1">
    <source>
        <dbReference type="EMBL" id="TWS23621.1"/>
    </source>
</evidence>
<dbReference type="AlphaFoldDB" id="A0A5C5RN42"/>
<sequence>MQFAMRYDRWYRPIATAMGLGPRRTSVLVDGEFLRIKCGWAFRLEVPLANIMSARASARRPLAWGVHSAGDLWVVNASRDGIVILEFRRPVTSKSVQRMSTRWGEVRSLYLSLDDPDGFVAAVA</sequence>
<accession>A0A5C5RN42</accession>
<dbReference type="OrthoDB" id="4728888at2"/>
<comment type="caution">
    <text evidence="1">The sequence shown here is derived from an EMBL/GenBank/DDBJ whole genome shotgun (WGS) entry which is preliminary data.</text>
</comment>
<gene>
    <name evidence="1" type="ORF">FK268_15250</name>
</gene>
<name>A0A5C5RN42_9ACTN</name>
<proteinExistence type="predicted"/>
<organism evidence="1 2">
    <name type="scientific">Tsukamurella sputi</name>
    <dbReference type="NCBI Taxonomy" id="2591848"/>
    <lineage>
        <taxon>Bacteria</taxon>
        <taxon>Bacillati</taxon>
        <taxon>Actinomycetota</taxon>
        <taxon>Actinomycetes</taxon>
        <taxon>Mycobacteriales</taxon>
        <taxon>Tsukamurellaceae</taxon>
        <taxon>Tsukamurella</taxon>
    </lineage>
</organism>
<dbReference type="Proteomes" id="UP000319792">
    <property type="component" value="Unassembled WGS sequence"/>
</dbReference>
<dbReference type="RefSeq" id="WP_146435503.1">
    <property type="nucleotide sequence ID" value="NZ_VIGV01000004.1"/>
</dbReference>
<reference evidence="1 2" key="1">
    <citation type="submission" date="2019-08" db="EMBL/GenBank/DDBJ databases">
        <title>Tsukamurella conjunctivitidis sp. nov., Tsukamurella assacharolytica sp. nov. and Tsukamurella sputae sp. nov. isolated from patients with conjunctivitis, bacteraemia (lymphoma) and respiratory infection (sputum) in Hong Kong.</title>
        <authorList>
            <person name="Fok K.M.N."/>
            <person name="Fong J.Y.H."/>
        </authorList>
    </citation>
    <scope>NUCLEOTIDE SEQUENCE [LARGE SCALE GENOMIC DNA]</scope>
    <source>
        <strain evidence="1 2">HKU70</strain>
    </source>
</reference>
<evidence type="ECO:0000313" key="2">
    <source>
        <dbReference type="Proteomes" id="UP000319792"/>
    </source>
</evidence>
<keyword evidence="2" id="KW-1185">Reference proteome</keyword>